<sequence>MKTIKFSIKVKAIDSYIYGGHLFLILKDGRIAYTELSKVIRKLVDSYPDFENLIRLSFQRNDYLSNRQGLMILGVGELKNVLMKLWERATNEIEFTIDFDIDDFEIISEIPSMPVLDMRLYAMRMYLGCKEGLYEINLNPQDNYHLKPSKPELRFDAKITHLNAKSGEVIISANSEGLFHGSFLNEKNKLEVIAKPVAKKSIRTGWSSYDVINYEEHNNFEYFVNETESIDNKPKYSKFDEQSVRRRITEFGKSKYGMGQLMEHSNLRAEDVSYCFNSSTSGFFFTKDGQFININLNKENKQDLYFTSRNHILPNLEKSKKLFTRPVSSSIVPKGCVIEYFDKVALYHNGKAKIIENSPSINVRSYPSSIRYRNLITITKDEEISIHSIYPFDEAPIKLTFDDFDFENIFN</sequence>
<gene>
    <name evidence="1" type="ORF">ACFSKL_19615</name>
</gene>
<comment type="caution">
    <text evidence="1">The sequence shown here is derived from an EMBL/GenBank/DDBJ whole genome shotgun (WGS) entry which is preliminary data.</text>
</comment>
<evidence type="ECO:0000313" key="1">
    <source>
        <dbReference type="EMBL" id="MFD2037022.1"/>
    </source>
</evidence>
<reference evidence="2" key="1">
    <citation type="journal article" date="2019" name="Int. J. Syst. Evol. Microbiol.">
        <title>The Global Catalogue of Microorganisms (GCM) 10K type strain sequencing project: providing services to taxonomists for standard genome sequencing and annotation.</title>
        <authorList>
            <consortium name="The Broad Institute Genomics Platform"/>
            <consortium name="The Broad Institute Genome Sequencing Center for Infectious Disease"/>
            <person name="Wu L."/>
            <person name="Ma J."/>
        </authorList>
    </citation>
    <scope>NUCLEOTIDE SEQUENCE [LARGE SCALE GENOMIC DNA]</scope>
    <source>
        <strain evidence="2">CGMCC 1.15180</strain>
    </source>
</reference>
<accession>A0ABW4VQF9</accession>
<dbReference type="Proteomes" id="UP001597361">
    <property type="component" value="Unassembled WGS sequence"/>
</dbReference>
<organism evidence="1 2">
    <name type="scientific">Belliella marina</name>
    <dbReference type="NCBI Taxonomy" id="1644146"/>
    <lineage>
        <taxon>Bacteria</taxon>
        <taxon>Pseudomonadati</taxon>
        <taxon>Bacteroidota</taxon>
        <taxon>Cytophagia</taxon>
        <taxon>Cytophagales</taxon>
        <taxon>Cyclobacteriaceae</taxon>
        <taxon>Belliella</taxon>
    </lineage>
</organism>
<proteinExistence type="predicted"/>
<dbReference type="EMBL" id="JBHUHR010000046">
    <property type="protein sequence ID" value="MFD2037022.1"/>
    <property type="molecule type" value="Genomic_DNA"/>
</dbReference>
<name>A0ABW4VQF9_9BACT</name>
<dbReference type="RefSeq" id="WP_376888579.1">
    <property type="nucleotide sequence ID" value="NZ_JBHUHR010000046.1"/>
</dbReference>
<keyword evidence="2" id="KW-1185">Reference proteome</keyword>
<evidence type="ECO:0000313" key="2">
    <source>
        <dbReference type="Proteomes" id="UP001597361"/>
    </source>
</evidence>
<protein>
    <submittedName>
        <fullName evidence="1">Uncharacterized protein</fullName>
    </submittedName>
</protein>